<evidence type="ECO:0000259" key="3">
    <source>
        <dbReference type="PROSITE" id="PS51253"/>
    </source>
</evidence>
<feature type="domain" description="HTH CENPB-type" evidence="3">
    <location>
        <begin position="68"/>
        <end position="143"/>
    </location>
</feature>
<evidence type="ECO:0000256" key="1">
    <source>
        <dbReference type="ARBA" id="ARBA00023125"/>
    </source>
</evidence>
<dbReference type="RefSeq" id="XP_038807975.1">
    <property type="nucleotide sequence ID" value="XM_038955681.1"/>
</dbReference>
<dbReference type="PROSITE" id="PS51253">
    <property type="entry name" value="HTH_CENPB"/>
    <property type="match status" value="1"/>
</dbReference>
<sequence length="437" mass="48990">MADSRTPISHSQRVALRRYYQTTTPKPSQSEVRVWFQSRFGYNISQSIVSRSLSNSFAYLDVSNASDSEFRTRNCQWPWLETLLTDWLQEVEAGSGKVTHKSIGQKAKELWDQSDESRGLVTPKFSHGWIVKFRRRYEMRLQNSLKQDHTILTPDHPSGGNSSSLPCGSSAGTCNQSLISFSPQTEASTTTSLANNTSLATGMNISATPTISSDHFIHLVQHNSYRALMSNKDLIFASTLILKASPLTAPIKQFATKICGGLTVVHPLDGILMPGSLYPTELQMTCAHTGVINMFPFPKFRNNLIQKGVNFVPEEMCRDLFGDIFPDYVTPTPDSHECTLQMRDVLAALPSIEENDFGIDGSEDQDDYTAGRKCMINWGHPWNVESWEVTPGFVKKWSWALEGCDDLIQASNKWRASRNERLITWNANIGSSTVEVF</sequence>
<dbReference type="Pfam" id="PF03221">
    <property type="entry name" value="HTH_Tnp_Tc5"/>
    <property type="match status" value="1"/>
</dbReference>
<dbReference type="EMBL" id="RCSX01000020">
    <property type="protein sequence ID" value="KAF7922532.1"/>
    <property type="molecule type" value="Genomic_DNA"/>
</dbReference>
<keyword evidence="5" id="KW-1185">Reference proteome</keyword>
<dbReference type="Gene3D" id="1.10.10.60">
    <property type="entry name" value="Homeodomain-like"/>
    <property type="match status" value="2"/>
</dbReference>
<keyword evidence="1" id="KW-0238">DNA-binding</keyword>
<dbReference type="SUPFAM" id="SSF46689">
    <property type="entry name" value="Homeodomain-like"/>
    <property type="match status" value="2"/>
</dbReference>
<protein>
    <recommendedName>
        <fullName evidence="3">HTH CENPB-type domain-containing protein</fullName>
    </recommendedName>
</protein>
<dbReference type="PANTHER" id="PTHR38116">
    <property type="entry name" value="CHROMOSOME 7, WHOLE GENOME SHOTGUN SEQUENCE"/>
    <property type="match status" value="1"/>
</dbReference>
<dbReference type="InterPro" id="IPR009057">
    <property type="entry name" value="Homeodomain-like_sf"/>
</dbReference>
<proteinExistence type="predicted"/>
<accession>A0ABQ7IFI5</accession>
<organism evidence="4 5">
    <name type="scientific">Botrytis deweyae</name>
    <dbReference type="NCBI Taxonomy" id="2478750"/>
    <lineage>
        <taxon>Eukaryota</taxon>
        <taxon>Fungi</taxon>
        <taxon>Dikarya</taxon>
        <taxon>Ascomycota</taxon>
        <taxon>Pezizomycotina</taxon>
        <taxon>Leotiomycetes</taxon>
        <taxon>Helotiales</taxon>
        <taxon>Sclerotiniaceae</taxon>
        <taxon>Botrytis</taxon>
    </lineage>
</organism>
<dbReference type="Pfam" id="PF18107">
    <property type="entry name" value="HTH_ABP1_N"/>
    <property type="match status" value="1"/>
</dbReference>
<dbReference type="InterPro" id="IPR021833">
    <property type="entry name" value="DUF3425"/>
</dbReference>
<dbReference type="GeneID" id="62234831"/>
<evidence type="ECO:0000256" key="2">
    <source>
        <dbReference type="SAM" id="MobiDB-lite"/>
    </source>
</evidence>
<dbReference type="Pfam" id="PF11905">
    <property type="entry name" value="DUF3425"/>
    <property type="match status" value="1"/>
</dbReference>
<evidence type="ECO:0000313" key="4">
    <source>
        <dbReference type="EMBL" id="KAF7922532.1"/>
    </source>
</evidence>
<comment type="caution">
    <text evidence="4">The sequence shown here is derived from an EMBL/GenBank/DDBJ whole genome shotgun (WGS) entry which is preliminary data.</text>
</comment>
<evidence type="ECO:0000313" key="5">
    <source>
        <dbReference type="Proteomes" id="UP000783213"/>
    </source>
</evidence>
<feature type="compositionally biased region" description="Polar residues" evidence="2">
    <location>
        <begin position="159"/>
        <end position="168"/>
    </location>
</feature>
<feature type="region of interest" description="Disordered" evidence="2">
    <location>
        <begin position="149"/>
        <end position="168"/>
    </location>
</feature>
<dbReference type="PANTHER" id="PTHR38116:SF1">
    <property type="entry name" value="BZIP DOMAIN-CONTAINING PROTEIN"/>
    <property type="match status" value="1"/>
</dbReference>
<gene>
    <name evidence="4" type="ORF">EAE98_008058</name>
</gene>
<dbReference type="Proteomes" id="UP000783213">
    <property type="component" value="Unassembled WGS sequence"/>
</dbReference>
<reference evidence="4 5" key="1">
    <citation type="journal article" date="2020" name="Genome Biol. Evol.">
        <title>Comparative genomics of Sclerotiniaceae.</title>
        <authorList>
            <person name="Valero Jimenez C.A."/>
            <person name="Steentjes M."/>
            <person name="Scholten O.E."/>
            <person name="Van Kan J.A.L."/>
        </authorList>
    </citation>
    <scope>NUCLEOTIDE SEQUENCE [LARGE SCALE GENOMIC DNA]</scope>
    <source>
        <strain evidence="4 5">B1</strain>
    </source>
</reference>
<dbReference type="SMART" id="SM00674">
    <property type="entry name" value="CENPB"/>
    <property type="match status" value="1"/>
</dbReference>
<dbReference type="InterPro" id="IPR006600">
    <property type="entry name" value="HTH_CenpB_DNA-bd_dom"/>
</dbReference>
<dbReference type="InterPro" id="IPR041188">
    <property type="entry name" value="HTH_ABP1_N"/>
</dbReference>
<name>A0ABQ7IFI5_9HELO</name>